<evidence type="ECO:0000256" key="4">
    <source>
        <dbReference type="ARBA" id="ARBA00023136"/>
    </source>
</evidence>
<keyword evidence="3 5" id="KW-1133">Transmembrane helix</keyword>
<dbReference type="Proteomes" id="UP000028863">
    <property type="component" value="Unassembled WGS sequence"/>
</dbReference>
<keyword evidence="7" id="KW-1185">Reference proteome</keyword>
<feature type="transmembrane region" description="Helical" evidence="5">
    <location>
        <begin position="72"/>
        <end position="89"/>
    </location>
</feature>
<sequence>MIVSWMWIAIVGLVVERIATKKISSRNERWLLEKGGRSSIEKHYRGLLIVQYISYSAILFELVFLRQSTVTFNMFFFVCCVIILSGKWWCIRSAGMFWNAKKITLPRVRLFKQGPYKYVKQPEYVITLLEIAFISFLFGAYITACVFPFLYMIYFKSIQSGAQKVYTNA</sequence>
<evidence type="ECO:0000256" key="1">
    <source>
        <dbReference type="ARBA" id="ARBA00004141"/>
    </source>
</evidence>
<evidence type="ECO:0000313" key="7">
    <source>
        <dbReference type="Proteomes" id="UP000028863"/>
    </source>
</evidence>
<comment type="subcellular location">
    <subcellularLocation>
        <location evidence="1">Membrane</location>
        <topology evidence="1">Multi-pass membrane protein</topology>
    </subcellularLocation>
</comment>
<feature type="transmembrane region" description="Helical" evidence="5">
    <location>
        <begin position="44"/>
        <end position="65"/>
    </location>
</feature>
<dbReference type="STRING" id="171693.BN988_00535"/>
<feature type="transmembrane region" description="Helical" evidence="5">
    <location>
        <begin position="131"/>
        <end position="154"/>
    </location>
</feature>
<reference evidence="6" key="2">
    <citation type="submission" date="2014-03" db="EMBL/GenBank/DDBJ databases">
        <authorList>
            <person name="Urmite Genomes"/>
        </authorList>
    </citation>
    <scope>NUCLEOTIDE SEQUENCE</scope>
    <source>
        <strain evidence="6">S1</strain>
    </source>
</reference>
<evidence type="ECO:0000256" key="2">
    <source>
        <dbReference type="ARBA" id="ARBA00022692"/>
    </source>
</evidence>
<dbReference type="InterPro" id="IPR007269">
    <property type="entry name" value="ICMT_MeTrfase"/>
</dbReference>
<dbReference type="Gene3D" id="1.20.120.1630">
    <property type="match status" value="1"/>
</dbReference>
<accession>W9A8L8</accession>
<keyword evidence="4 5" id="KW-0472">Membrane</keyword>
<dbReference type="EMBL" id="CCAX010000001">
    <property type="protein sequence ID" value="CDO02079.1"/>
    <property type="molecule type" value="Genomic_DNA"/>
</dbReference>
<evidence type="ECO:0000256" key="3">
    <source>
        <dbReference type="ARBA" id="ARBA00022989"/>
    </source>
</evidence>
<keyword evidence="2 5" id="KW-0812">Transmembrane</keyword>
<gene>
    <name evidence="6" type="ORF">BN988_00535</name>
</gene>
<proteinExistence type="predicted"/>
<organism evidence="6 7">
    <name type="scientific">Oceanobacillus picturae</name>
    <dbReference type="NCBI Taxonomy" id="171693"/>
    <lineage>
        <taxon>Bacteria</taxon>
        <taxon>Bacillati</taxon>
        <taxon>Bacillota</taxon>
        <taxon>Bacilli</taxon>
        <taxon>Bacillales</taxon>
        <taxon>Bacillaceae</taxon>
        <taxon>Oceanobacillus</taxon>
    </lineage>
</organism>
<protein>
    <recommendedName>
        <fullName evidence="8">Isoprenylcysteine carboxyl methyltransferase</fullName>
    </recommendedName>
</protein>
<reference evidence="6" key="1">
    <citation type="submission" date="2014-03" db="EMBL/GenBank/DDBJ databases">
        <title>Draft genome sequencing of Oceanobacillus picturae strain S1 isolated from human gut.</title>
        <authorList>
            <person name="Croce O."/>
            <person name="Lagier J.C."/>
            <person name="Raoult D."/>
        </authorList>
    </citation>
    <scope>NUCLEOTIDE SEQUENCE [LARGE SCALE GENOMIC DNA]</scope>
    <source>
        <strain evidence="6">S1</strain>
    </source>
</reference>
<evidence type="ECO:0000256" key="5">
    <source>
        <dbReference type="SAM" id="Phobius"/>
    </source>
</evidence>
<comment type="caution">
    <text evidence="6">The sequence shown here is derived from an EMBL/GenBank/DDBJ whole genome shotgun (WGS) entry which is preliminary data.</text>
</comment>
<evidence type="ECO:0000313" key="6">
    <source>
        <dbReference type="EMBL" id="CDO02079.1"/>
    </source>
</evidence>
<name>W9A8L8_9BACI</name>
<dbReference type="OrthoDB" id="7203053at2"/>
<dbReference type="eggNOG" id="COG1755">
    <property type="taxonomic scope" value="Bacteria"/>
</dbReference>
<dbReference type="AlphaFoldDB" id="W9A8L8"/>
<dbReference type="GO" id="GO:0016020">
    <property type="term" value="C:membrane"/>
    <property type="evidence" value="ECO:0007669"/>
    <property type="project" value="UniProtKB-SubCell"/>
</dbReference>
<evidence type="ECO:0008006" key="8">
    <source>
        <dbReference type="Google" id="ProtNLM"/>
    </source>
</evidence>
<dbReference type="RefSeq" id="WP_036572875.1">
    <property type="nucleotide sequence ID" value="NZ_BBXV01000014.1"/>
</dbReference>
<dbReference type="GO" id="GO:0004671">
    <property type="term" value="F:protein C-terminal S-isoprenylcysteine carboxyl O-methyltransferase activity"/>
    <property type="evidence" value="ECO:0007669"/>
    <property type="project" value="InterPro"/>
</dbReference>
<dbReference type="Pfam" id="PF04140">
    <property type="entry name" value="ICMT"/>
    <property type="match status" value="1"/>
</dbReference>